<dbReference type="PANTHER" id="PTHR23516:SF1">
    <property type="entry name" value="MOLYBDATE-ANION TRANSPORTER"/>
    <property type="match status" value="1"/>
</dbReference>
<keyword evidence="8" id="KW-0406">Ion transport</keyword>
<evidence type="ECO:0000256" key="1">
    <source>
        <dbReference type="ARBA" id="ARBA00003019"/>
    </source>
</evidence>
<dbReference type="InterPro" id="IPR036259">
    <property type="entry name" value="MFS_trans_sf"/>
</dbReference>
<evidence type="ECO:0000256" key="12">
    <source>
        <dbReference type="SAM" id="Phobius"/>
    </source>
</evidence>
<dbReference type="EMBL" id="JABAHT010000047">
    <property type="protein sequence ID" value="KAF4667876.1"/>
    <property type="molecule type" value="Genomic_DNA"/>
</dbReference>
<feature type="transmembrane region" description="Helical" evidence="12">
    <location>
        <begin position="191"/>
        <end position="212"/>
    </location>
</feature>
<keyword evidence="7 12" id="KW-1133">Transmembrane helix</keyword>
<evidence type="ECO:0000313" key="13">
    <source>
        <dbReference type="EMBL" id="KAF4667876.1"/>
    </source>
</evidence>
<comment type="function">
    <text evidence="1">Mediates high-affinity intracellular uptake of the rare oligo-element molybdenum.</text>
</comment>
<dbReference type="Gene3D" id="1.20.1250.20">
    <property type="entry name" value="MFS general substrate transporter like domains"/>
    <property type="match status" value="1"/>
</dbReference>
<dbReference type="InterPro" id="IPR008509">
    <property type="entry name" value="MOT2/MFSD5"/>
</dbReference>
<keyword evidence="5" id="KW-1003">Cell membrane</keyword>
<keyword evidence="9 12" id="KW-0472">Membrane</keyword>
<comment type="caution">
    <text evidence="13">The sequence shown here is derived from an EMBL/GenBank/DDBJ whole genome shotgun (WGS) entry which is preliminary data.</text>
</comment>
<feature type="transmembrane region" description="Helical" evidence="12">
    <location>
        <begin position="21"/>
        <end position="41"/>
    </location>
</feature>
<dbReference type="SUPFAM" id="SSF103473">
    <property type="entry name" value="MFS general substrate transporter"/>
    <property type="match status" value="1"/>
</dbReference>
<evidence type="ECO:0000256" key="7">
    <source>
        <dbReference type="ARBA" id="ARBA00022989"/>
    </source>
</evidence>
<evidence type="ECO:0000313" key="14">
    <source>
        <dbReference type="Proteomes" id="UP000570595"/>
    </source>
</evidence>
<feature type="transmembrane region" description="Helical" evidence="12">
    <location>
        <begin position="394"/>
        <end position="414"/>
    </location>
</feature>
<keyword evidence="6 12" id="KW-0812">Transmembrane</keyword>
<evidence type="ECO:0000256" key="8">
    <source>
        <dbReference type="ARBA" id="ARBA00023065"/>
    </source>
</evidence>
<feature type="transmembrane region" description="Helical" evidence="12">
    <location>
        <begin position="302"/>
        <end position="323"/>
    </location>
</feature>
<organism evidence="13 14">
    <name type="scientific">Perkinsus olseni</name>
    <name type="common">Perkinsus atlanticus</name>
    <dbReference type="NCBI Taxonomy" id="32597"/>
    <lineage>
        <taxon>Eukaryota</taxon>
        <taxon>Sar</taxon>
        <taxon>Alveolata</taxon>
        <taxon>Perkinsozoa</taxon>
        <taxon>Perkinsea</taxon>
        <taxon>Perkinsida</taxon>
        <taxon>Perkinsidae</taxon>
        <taxon>Perkinsus</taxon>
    </lineage>
</organism>
<evidence type="ECO:0000256" key="2">
    <source>
        <dbReference type="ARBA" id="ARBA00004651"/>
    </source>
</evidence>
<dbReference type="Pfam" id="PF05631">
    <property type="entry name" value="MFS_5"/>
    <property type="match status" value="1"/>
</dbReference>
<keyword evidence="4" id="KW-0813">Transport</keyword>
<dbReference type="PANTHER" id="PTHR23516">
    <property type="entry name" value="SAM (S-ADENOSYL METHIONINE) TRANSPORTER"/>
    <property type="match status" value="1"/>
</dbReference>
<evidence type="ECO:0000256" key="11">
    <source>
        <dbReference type="ARBA" id="ARBA00032555"/>
    </source>
</evidence>
<evidence type="ECO:0000256" key="10">
    <source>
        <dbReference type="ARBA" id="ARBA00030646"/>
    </source>
</evidence>
<feature type="transmembrane region" description="Helical" evidence="12">
    <location>
        <begin position="133"/>
        <end position="152"/>
    </location>
</feature>
<comment type="subcellular location">
    <subcellularLocation>
        <location evidence="2">Cell membrane</location>
        <topology evidence="2">Multi-pass membrane protein</topology>
    </subcellularLocation>
</comment>
<feature type="transmembrane region" description="Helical" evidence="12">
    <location>
        <begin position="232"/>
        <end position="253"/>
    </location>
</feature>
<feature type="transmembrane region" description="Helical" evidence="12">
    <location>
        <begin position="459"/>
        <end position="478"/>
    </location>
</feature>
<sequence>MPIPTQATPDEQTTSNSLTSAGLRLVFITLLASTGLLYWLARRRALRPGGDDNSERKSGRSWCSLHPLQRRYLIVYVLAMLSDWLQGPYVYALYESYGFDRHQNAGLFVCGFAGSMLLGTFIGSLADRCGRKRFCLLYCGLYVLSCLTKHVPSYPVLMLGRLLGGMATSLLFSVFDAWFICEASTTNQADLIPQTFGIAVALNSITAIFAGVLAQASVSIAPMQPWTPFFNVAGYCSPFDLSIISLLFTAVGIQTTWRENFGAAASGTTEKSEGSGGTQLSWRSLQQWTQGLLQSLRSDRSIIPLGSVQALYEASMYIFVFMWTPALEQANGGAAASLGLIFACFMTACTAGSQLFRYLSTPSITTRALSSAAILRLVCLAALVTQGIVFMFPYSVWTVLLSFLTFEASVGVYYPSMGTLKAEIVPESRRATIYNLFRVPLNLLVIGALLAKLEVAEAFGVTSLLLALALALSLRITPTANTVSSATRLPLLRRGQKAT</sequence>
<feature type="transmembrane region" description="Helical" evidence="12">
    <location>
        <begin position="73"/>
        <end position="94"/>
    </location>
</feature>
<dbReference type="GO" id="GO:0006811">
    <property type="term" value="P:monoatomic ion transport"/>
    <property type="evidence" value="ECO:0007669"/>
    <property type="project" value="UniProtKB-KW"/>
</dbReference>
<feature type="transmembrane region" description="Helical" evidence="12">
    <location>
        <begin position="158"/>
        <end position="179"/>
    </location>
</feature>
<dbReference type="GO" id="GO:0015098">
    <property type="term" value="F:molybdate ion transmembrane transporter activity"/>
    <property type="evidence" value="ECO:0007669"/>
    <property type="project" value="InterPro"/>
</dbReference>
<feature type="transmembrane region" description="Helical" evidence="12">
    <location>
        <begin position="368"/>
        <end position="388"/>
    </location>
</feature>
<evidence type="ECO:0000256" key="3">
    <source>
        <dbReference type="ARBA" id="ARBA00021242"/>
    </source>
</evidence>
<evidence type="ECO:0000256" key="9">
    <source>
        <dbReference type="ARBA" id="ARBA00023136"/>
    </source>
</evidence>
<dbReference type="AlphaFoldDB" id="A0A7J6M8X7"/>
<dbReference type="GO" id="GO:0005886">
    <property type="term" value="C:plasma membrane"/>
    <property type="evidence" value="ECO:0007669"/>
    <property type="project" value="UniProtKB-SubCell"/>
</dbReference>
<dbReference type="CDD" id="cd17487">
    <property type="entry name" value="MFS_MFSD5_like"/>
    <property type="match status" value="1"/>
</dbReference>
<feature type="transmembrane region" description="Helical" evidence="12">
    <location>
        <begin position="435"/>
        <end position="453"/>
    </location>
</feature>
<reference evidence="13 14" key="1">
    <citation type="submission" date="2020-04" db="EMBL/GenBank/DDBJ databases">
        <title>Perkinsus olseni comparative genomics.</title>
        <authorList>
            <person name="Bogema D.R."/>
        </authorList>
    </citation>
    <scope>NUCLEOTIDE SEQUENCE [LARGE SCALE GENOMIC DNA]</scope>
    <source>
        <strain evidence="13">ATCC PRA-179</strain>
    </source>
</reference>
<protein>
    <recommendedName>
        <fullName evidence="3">Molybdate-anion transporter</fullName>
    </recommendedName>
    <alternativeName>
        <fullName evidence="10">Major facilitator superfamily domain-containing protein 5</fullName>
    </alternativeName>
    <alternativeName>
        <fullName evidence="11">Molybdate transporter 2 homolog</fullName>
    </alternativeName>
</protein>
<name>A0A7J6M8X7_PEROL</name>
<dbReference type="OrthoDB" id="439578at2759"/>
<evidence type="ECO:0000256" key="6">
    <source>
        <dbReference type="ARBA" id="ARBA00022692"/>
    </source>
</evidence>
<accession>A0A7J6M8X7</accession>
<evidence type="ECO:0000256" key="5">
    <source>
        <dbReference type="ARBA" id="ARBA00022475"/>
    </source>
</evidence>
<proteinExistence type="predicted"/>
<gene>
    <name evidence="13" type="primary">MFSD5</name>
    <name evidence="13" type="ORF">FOZ61_007619</name>
</gene>
<dbReference type="Proteomes" id="UP000570595">
    <property type="component" value="Unassembled WGS sequence"/>
</dbReference>
<feature type="transmembrane region" description="Helical" evidence="12">
    <location>
        <begin position="335"/>
        <end position="356"/>
    </location>
</feature>
<evidence type="ECO:0000256" key="4">
    <source>
        <dbReference type="ARBA" id="ARBA00022448"/>
    </source>
</evidence>
<feature type="transmembrane region" description="Helical" evidence="12">
    <location>
        <begin position="106"/>
        <end position="126"/>
    </location>
</feature>